<proteinExistence type="predicted"/>
<feature type="compositionally biased region" description="Polar residues" evidence="1">
    <location>
        <begin position="237"/>
        <end position="248"/>
    </location>
</feature>
<sequence>MLRAMAAAYALGFADPSCISFVAQLFFSLEGLFYFCSILYMIGDAVIDNANLTNTYQRSSSSSNLAAASAAKSVMSSTATNRPSSALSSAAAAAALRKSPSMSTLGARPASSIAHSTLPPPASTKKPGFIRQMSLTLSSSKSLAKFRSDRENEQKFSVPTSTSKERRVSMSERSLRPSSAQSNRSATAITESSPNPASFGRSMSMTSSTTNKHPRPSERQRRTEIAKISSDTKLRDSVNNSLPPTSYAGSIRSLDSDLNSIAEEPASPSNRNLKPARSALRESSKPASIVSSQDSVSSSKKKNRVSFSDEGSLHQARPHTSLGTVSSNTRTYLYTPKTQVKYVPSKYGLVKVEEDVSEPLPLRAPGSTPHSKRGPARLQPQPSLRNGGSGGLNTTASNVNGKRLSGTSMSRSMSMSSVNPRHSLPASITMPSLKNTLNSTSASSAAAATSVARSNSVRATSNNSSKKTSKEPATAAAALSIGGVRKPLDRVSSDSSVYTDASERPVNLKPIVLPESGLEAKKEVSNPSNQKEADESATDNSVEKNDVSLEEAYATVSAVVSTPSPEPTVAEILASSPEVTEEADLRTNQDEEEVNVAPLNTTEPPVSHLPAPAVEVTSADNESVDLNAESSERLSTDPSQPDTDDSRDMQDINADPQIVQDDEPTLPDIYSKKSEVAKEATKAQIDRQKVRQNIMTLHNVHEVPAGTYYHDGMPEPTDSGALSDESESSFKRLSGKPATQISANRTISPAKPSIKPGNNGDASHKLSSQRTYSITKVNSGRPGSRQSIASSLTSTDMHRTSLDVQVAAYAKALSKHSSMQVTPGLQRTGSDSSFKRERRETITGGFKSLSMRDRGHSSASNRFAGRDNRSDFMVQSGVDHYELSATQSPKSAPFSRLRRLSSSTQDNAPRFISRIQDSDSDDDYVGPDVEYVSAIPSTQQEKPHSSGGITSKLFSTPKTSSYKQHKLSKKQKSQNAVSHNSNAGSLTAEDLQRDAVHMAREFYHTEMGGTPTTYPVKKKKFKGLRKLFGLDT</sequence>
<feature type="compositionally biased region" description="Polar residues" evidence="1">
    <location>
        <begin position="380"/>
        <end position="400"/>
    </location>
</feature>
<feature type="region of interest" description="Disordered" evidence="1">
    <location>
        <begin position="451"/>
        <end position="474"/>
    </location>
</feature>
<feature type="transmembrane region" description="Helical" evidence="2">
    <location>
        <begin position="21"/>
        <end position="42"/>
    </location>
</feature>
<feature type="compositionally biased region" description="Polar residues" evidence="1">
    <location>
        <begin position="815"/>
        <end position="832"/>
    </location>
</feature>
<evidence type="ECO:0000256" key="2">
    <source>
        <dbReference type="SAM" id="Phobius"/>
    </source>
</evidence>
<dbReference type="Proteomes" id="UP000095023">
    <property type="component" value="Unassembled WGS sequence"/>
</dbReference>
<evidence type="ECO:0000313" key="4">
    <source>
        <dbReference type="Proteomes" id="UP000095023"/>
    </source>
</evidence>
<feature type="compositionally biased region" description="Basic and acidic residues" evidence="1">
    <location>
        <begin position="215"/>
        <end position="236"/>
    </location>
</feature>
<feature type="region of interest" description="Disordered" evidence="1">
    <location>
        <begin position="624"/>
        <end position="666"/>
    </location>
</feature>
<feature type="compositionally biased region" description="Polar residues" evidence="1">
    <location>
        <begin position="176"/>
        <end position="211"/>
    </location>
</feature>
<feature type="compositionally biased region" description="Basic and acidic residues" evidence="1">
    <location>
        <begin position="163"/>
        <end position="175"/>
    </location>
</feature>
<feature type="region of interest" description="Disordered" evidence="1">
    <location>
        <begin position="710"/>
        <end position="795"/>
    </location>
</feature>
<feature type="compositionally biased region" description="Basic residues" evidence="1">
    <location>
        <begin position="963"/>
        <end position="972"/>
    </location>
</feature>
<feature type="compositionally biased region" description="Low complexity" evidence="1">
    <location>
        <begin position="451"/>
        <end position="466"/>
    </location>
</feature>
<feature type="region of interest" description="Disordered" evidence="1">
    <location>
        <begin position="145"/>
        <end position="326"/>
    </location>
</feature>
<reference evidence="4" key="1">
    <citation type="submission" date="2016-02" db="EMBL/GenBank/DDBJ databases">
        <title>Comparative genomics of biotechnologically important yeasts.</title>
        <authorList>
            <consortium name="DOE Joint Genome Institute"/>
            <person name="Riley R."/>
            <person name="Haridas S."/>
            <person name="Wolfe K.H."/>
            <person name="Lopes M.R."/>
            <person name="Hittinger C.T."/>
            <person name="Goker M."/>
            <person name="Salamov A."/>
            <person name="Wisecaver J."/>
            <person name="Long T.M."/>
            <person name="Aerts A.L."/>
            <person name="Barry K."/>
            <person name="Choi C."/>
            <person name="Clum A."/>
            <person name="Coughlan A.Y."/>
            <person name="Deshpande S."/>
            <person name="Douglass A.P."/>
            <person name="Hanson S.J."/>
            <person name="Klenk H.-P."/>
            <person name="Labutti K."/>
            <person name="Lapidus A."/>
            <person name="Lindquist E."/>
            <person name="Lipzen A."/>
            <person name="Meier-Kolthoff J.P."/>
            <person name="Ohm R.A."/>
            <person name="Otillar R.P."/>
            <person name="Pangilinan J."/>
            <person name="Peng Y."/>
            <person name="Rokas A."/>
            <person name="Rosa C.A."/>
            <person name="Scheuner C."/>
            <person name="Sibirny A.A."/>
            <person name="Slot J.C."/>
            <person name="Stielow J.B."/>
            <person name="Sun H."/>
            <person name="Kurtzman C.P."/>
            <person name="Blackwell M."/>
            <person name="Jeffries T.W."/>
            <person name="Grigoriev I.V."/>
        </authorList>
    </citation>
    <scope>NUCLEOTIDE SEQUENCE [LARGE SCALE GENOMIC DNA]</scope>
    <source>
        <strain evidence="4">NRRL Y-17796</strain>
    </source>
</reference>
<feature type="region of interest" description="Disordered" evidence="1">
    <location>
        <begin position="815"/>
        <end position="868"/>
    </location>
</feature>
<feature type="region of interest" description="Disordered" evidence="1">
    <location>
        <begin position="508"/>
        <end position="545"/>
    </location>
</feature>
<protein>
    <submittedName>
        <fullName evidence="3">Uncharacterized protein</fullName>
    </submittedName>
</protein>
<feature type="compositionally biased region" description="Polar residues" evidence="1">
    <location>
        <begin position="947"/>
        <end position="959"/>
    </location>
</feature>
<feature type="compositionally biased region" description="Polar residues" evidence="1">
    <location>
        <begin position="784"/>
        <end position="795"/>
    </location>
</feature>
<feature type="compositionally biased region" description="Polar residues" evidence="1">
    <location>
        <begin position="975"/>
        <end position="985"/>
    </location>
</feature>
<keyword evidence="4" id="KW-1185">Reference proteome</keyword>
<dbReference type="EMBL" id="KV453841">
    <property type="protein sequence ID" value="ODV92883.1"/>
    <property type="molecule type" value="Genomic_DNA"/>
</dbReference>
<keyword evidence="2" id="KW-0472">Membrane</keyword>
<feature type="compositionally biased region" description="Low complexity" evidence="1">
    <location>
        <begin position="408"/>
        <end position="417"/>
    </location>
</feature>
<dbReference type="AlphaFoldDB" id="A0A1E4TMB2"/>
<feature type="region of interest" description="Disordered" evidence="1">
    <location>
        <begin position="572"/>
        <end position="592"/>
    </location>
</feature>
<keyword evidence="2" id="KW-1133">Transmembrane helix</keyword>
<feature type="region of interest" description="Disordered" evidence="1">
    <location>
        <begin position="359"/>
        <end position="437"/>
    </location>
</feature>
<gene>
    <name evidence="3" type="ORF">CANCADRAFT_1478</name>
</gene>
<feature type="compositionally biased region" description="Low complexity" evidence="1">
    <location>
        <begin position="288"/>
        <end position="298"/>
    </location>
</feature>
<evidence type="ECO:0000313" key="3">
    <source>
        <dbReference type="EMBL" id="ODV92883.1"/>
    </source>
</evidence>
<feature type="region of interest" description="Disordered" evidence="1">
    <location>
        <begin position="883"/>
        <end position="986"/>
    </location>
</feature>
<name>A0A1E4TMB2_9ASCO</name>
<evidence type="ECO:0000256" key="1">
    <source>
        <dbReference type="SAM" id="MobiDB-lite"/>
    </source>
</evidence>
<organism evidence="3 4">
    <name type="scientific">Tortispora caseinolytica NRRL Y-17796</name>
    <dbReference type="NCBI Taxonomy" id="767744"/>
    <lineage>
        <taxon>Eukaryota</taxon>
        <taxon>Fungi</taxon>
        <taxon>Dikarya</taxon>
        <taxon>Ascomycota</taxon>
        <taxon>Saccharomycotina</taxon>
        <taxon>Trigonopsidomycetes</taxon>
        <taxon>Trigonopsidales</taxon>
        <taxon>Trigonopsidaceae</taxon>
        <taxon>Tortispora</taxon>
    </lineage>
</organism>
<accession>A0A1E4TMB2</accession>
<feature type="region of interest" description="Disordered" evidence="1">
    <location>
        <begin position="102"/>
        <end position="127"/>
    </location>
</feature>
<feature type="compositionally biased region" description="Polar residues" evidence="1">
    <location>
        <begin position="737"/>
        <end position="747"/>
    </location>
</feature>
<feature type="compositionally biased region" description="Polar residues" evidence="1">
    <location>
        <begin position="765"/>
        <end position="778"/>
    </location>
</feature>
<keyword evidence="2" id="KW-0812">Transmembrane</keyword>